<dbReference type="EMBL" id="LR797118">
    <property type="protein sequence ID" value="CAB4188047.1"/>
    <property type="molecule type" value="Genomic_DNA"/>
</dbReference>
<dbReference type="EMBL" id="LR797324">
    <property type="protein sequence ID" value="CAB4202438.1"/>
    <property type="molecule type" value="Genomic_DNA"/>
</dbReference>
<dbReference type="EMBL" id="LR797417">
    <property type="protein sequence ID" value="CAB4214828.1"/>
    <property type="molecule type" value="Genomic_DNA"/>
</dbReference>
<name>A0A6J5QZL6_9CAUD</name>
<evidence type="ECO:0000313" key="2">
    <source>
        <dbReference type="EMBL" id="CAB4188047.1"/>
    </source>
</evidence>
<evidence type="ECO:0000313" key="1">
    <source>
        <dbReference type="EMBL" id="CAB4183970.1"/>
    </source>
</evidence>
<organism evidence="2">
    <name type="scientific">uncultured Caudovirales phage</name>
    <dbReference type="NCBI Taxonomy" id="2100421"/>
    <lineage>
        <taxon>Viruses</taxon>
        <taxon>Duplodnaviria</taxon>
        <taxon>Heunggongvirae</taxon>
        <taxon>Uroviricota</taxon>
        <taxon>Caudoviricetes</taxon>
        <taxon>Peduoviridae</taxon>
        <taxon>Maltschvirus</taxon>
        <taxon>Maltschvirus maltsch</taxon>
    </lineage>
</organism>
<proteinExistence type="predicted"/>
<evidence type="ECO:0000313" key="3">
    <source>
        <dbReference type="EMBL" id="CAB4202438.1"/>
    </source>
</evidence>
<accession>A0A6J5QZL6</accession>
<dbReference type="EMBL" id="LR797050">
    <property type="protein sequence ID" value="CAB4183970.1"/>
    <property type="molecule type" value="Genomic_DNA"/>
</dbReference>
<evidence type="ECO:0000313" key="4">
    <source>
        <dbReference type="EMBL" id="CAB4214828.1"/>
    </source>
</evidence>
<gene>
    <name evidence="1" type="ORF">UFOVP1107_39</name>
    <name evidence="2" type="ORF">UFOVP1171_48</name>
    <name evidence="3" type="ORF">UFOVP1375_12</name>
    <name evidence="4" type="ORF">UFOVP1471_34</name>
</gene>
<protein>
    <submittedName>
        <fullName evidence="2">Uncharacterized protein</fullName>
    </submittedName>
</protein>
<reference evidence="2" key="1">
    <citation type="submission" date="2020-05" db="EMBL/GenBank/DDBJ databases">
        <authorList>
            <person name="Chiriac C."/>
            <person name="Salcher M."/>
            <person name="Ghai R."/>
            <person name="Kavagutti S V."/>
        </authorList>
    </citation>
    <scope>NUCLEOTIDE SEQUENCE</scope>
</reference>
<sequence>MANNWNSYNDDDILAQYFAGQSDLQPEEIALRRKQAQVDALRDRSFDGAKGQMVGDVYVAQSPLQSLGQLANAYMGRKGQEGVDKRVSAQDVLRKGLRSNLTGAFNERYGRKKTPEEEMADY</sequence>